<name>A0ACC7VL91_9BACI</name>
<reference evidence="1" key="1">
    <citation type="submission" date="2019-11" db="EMBL/GenBank/DDBJ databases">
        <title>Genome sequences of 17 halophilic strains isolated from different environments.</title>
        <authorList>
            <person name="Furrow R.E."/>
        </authorList>
    </citation>
    <scope>NUCLEOTIDE SEQUENCE</scope>
    <source>
        <strain evidence="1">22510_22_Filter</strain>
    </source>
</reference>
<protein>
    <submittedName>
        <fullName evidence="1">Uncharacterized protein</fullName>
    </submittedName>
</protein>
<sequence length="120" mass="14178">MLVFILAGCNNLHKESISYSQKELLERYTDMAEDGYAINYFYEKESNLPSDIWDLHKYEKWSRLSLHGSEKSDRINMYKEAFNKSEYPFYIVVSRNGLEIQTTSVKKVVQFFERNGGQVK</sequence>
<proteinExistence type="predicted"/>
<accession>A0ACC7VL91</accession>
<gene>
    <name evidence="1" type="ORF">GLW08_16540</name>
</gene>
<dbReference type="EMBL" id="WMEU01000006">
    <property type="protein sequence ID" value="MYL54944.1"/>
    <property type="molecule type" value="Genomic_DNA"/>
</dbReference>
<comment type="caution">
    <text evidence="1">The sequence shown here is derived from an EMBL/GenBank/DDBJ whole genome shotgun (WGS) entry which is preliminary data.</text>
</comment>
<evidence type="ECO:0000313" key="1">
    <source>
        <dbReference type="EMBL" id="MYL54944.1"/>
    </source>
</evidence>
<organism evidence="1 2">
    <name type="scientific">Pontibacillus yanchengensis</name>
    <dbReference type="NCBI Taxonomy" id="462910"/>
    <lineage>
        <taxon>Bacteria</taxon>
        <taxon>Bacillati</taxon>
        <taxon>Bacillota</taxon>
        <taxon>Bacilli</taxon>
        <taxon>Bacillales</taxon>
        <taxon>Bacillaceae</taxon>
        <taxon>Pontibacillus</taxon>
    </lineage>
</organism>
<keyword evidence="2" id="KW-1185">Reference proteome</keyword>
<dbReference type="Proteomes" id="UP000466692">
    <property type="component" value="Unassembled WGS sequence"/>
</dbReference>
<evidence type="ECO:0000313" key="2">
    <source>
        <dbReference type="Proteomes" id="UP000466692"/>
    </source>
</evidence>